<protein>
    <recommendedName>
        <fullName evidence="8">alanine transaminase</fullName>
        <ecNumber evidence="8">2.6.1.2</ecNumber>
    </recommendedName>
</protein>
<evidence type="ECO:0000256" key="9">
    <source>
        <dbReference type="ARBA" id="ARBA00047412"/>
    </source>
</evidence>
<dbReference type="SUPFAM" id="SSF53383">
    <property type="entry name" value="PLP-dependent transferases"/>
    <property type="match status" value="1"/>
</dbReference>
<reference evidence="11" key="1">
    <citation type="submission" date="2020-06" db="EMBL/GenBank/DDBJ databases">
        <title>Draft genome of Bugula neritina, a colonial animal packing powerful symbionts and potential medicines.</title>
        <authorList>
            <person name="Rayko M."/>
        </authorList>
    </citation>
    <scope>NUCLEOTIDE SEQUENCE [LARGE SCALE GENOMIC DNA]</scope>
    <source>
        <strain evidence="11">Kwan_BN1</strain>
    </source>
</reference>
<evidence type="ECO:0000256" key="8">
    <source>
        <dbReference type="ARBA" id="ARBA00026106"/>
    </source>
</evidence>
<proteinExistence type="inferred from homology"/>
<comment type="catalytic activity">
    <reaction evidence="9">
        <text>L-alanine + 2-oxoglutarate = pyruvate + L-glutamate</text>
        <dbReference type="Rhea" id="RHEA:19453"/>
        <dbReference type="ChEBI" id="CHEBI:15361"/>
        <dbReference type="ChEBI" id="CHEBI:16810"/>
        <dbReference type="ChEBI" id="CHEBI:29985"/>
        <dbReference type="ChEBI" id="CHEBI:57972"/>
        <dbReference type="EC" id="2.6.1.2"/>
    </reaction>
</comment>
<accession>A0A7J7J1B4</accession>
<comment type="pathway">
    <text evidence="6">Amino-acid degradation; L-alanine degradation via transaminase pathway; pyruvate from L-alanine: step 1/1.</text>
</comment>
<evidence type="ECO:0000256" key="3">
    <source>
        <dbReference type="ARBA" id="ARBA00022576"/>
    </source>
</evidence>
<keyword evidence="5" id="KW-0663">Pyridoxal phosphate</keyword>
<evidence type="ECO:0000256" key="1">
    <source>
        <dbReference type="ARBA" id="ARBA00001933"/>
    </source>
</evidence>
<dbReference type="Gene3D" id="3.40.640.10">
    <property type="entry name" value="Type I PLP-dependent aspartate aminotransferase-like (Major domain)"/>
    <property type="match status" value="1"/>
</dbReference>
<evidence type="ECO:0000256" key="5">
    <source>
        <dbReference type="ARBA" id="ARBA00022898"/>
    </source>
</evidence>
<gene>
    <name evidence="11" type="ORF">EB796_022235</name>
</gene>
<dbReference type="EC" id="2.6.1.2" evidence="8"/>
<evidence type="ECO:0000256" key="4">
    <source>
        <dbReference type="ARBA" id="ARBA00022679"/>
    </source>
</evidence>
<dbReference type="Gene3D" id="3.90.1150.10">
    <property type="entry name" value="Aspartate Aminotransferase, domain 1"/>
    <property type="match status" value="1"/>
</dbReference>
<dbReference type="PANTHER" id="PTHR11751:SF29">
    <property type="entry name" value="ALANINE TRANSAMINASE"/>
    <property type="match status" value="1"/>
</dbReference>
<dbReference type="GO" id="GO:0042853">
    <property type="term" value="P:L-alanine catabolic process"/>
    <property type="evidence" value="ECO:0007669"/>
    <property type="project" value="UniProtKB-UniPathway"/>
</dbReference>
<keyword evidence="4" id="KW-0808">Transferase</keyword>
<evidence type="ECO:0000256" key="6">
    <source>
        <dbReference type="ARBA" id="ARBA00025708"/>
    </source>
</evidence>
<comment type="cofactor">
    <cofactor evidence="1">
        <name>pyridoxal 5'-phosphate</name>
        <dbReference type="ChEBI" id="CHEBI:597326"/>
    </cofactor>
</comment>
<dbReference type="UniPathway" id="UPA00528">
    <property type="reaction ID" value="UER00586"/>
</dbReference>
<dbReference type="GO" id="GO:0004021">
    <property type="term" value="F:L-alanine:2-oxoglutarate aminotransferase activity"/>
    <property type="evidence" value="ECO:0007669"/>
    <property type="project" value="UniProtKB-EC"/>
</dbReference>
<organism evidence="11 12">
    <name type="scientific">Bugula neritina</name>
    <name type="common">Brown bryozoan</name>
    <name type="synonym">Sertularia neritina</name>
    <dbReference type="NCBI Taxonomy" id="10212"/>
    <lineage>
        <taxon>Eukaryota</taxon>
        <taxon>Metazoa</taxon>
        <taxon>Spiralia</taxon>
        <taxon>Lophotrochozoa</taxon>
        <taxon>Bryozoa</taxon>
        <taxon>Gymnolaemata</taxon>
        <taxon>Cheilostomatida</taxon>
        <taxon>Flustrina</taxon>
        <taxon>Buguloidea</taxon>
        <taxon>Bugulidae</taxon>
        <taxon>Bugula</taxon>
    </lineage>
</organism>
<name>A0A7J7J1B4_BUGNE</name>
<sequence>MSGSKPVLTKDTINPHVKNMEYAVRGPIVLKAANIEEELKKGVEKPFTEVVRANIGDCHATGQVPLTFLRQVLALATYPELMNGSTFPADVKDRVKRLLEGCKGGSIGSYSASPGVEVVRGDIAQFIQERDSQKCDADNIFLSTGASAGIKTILELLNAPGEGGKKPGVMIPIPQYPLYSATLTEFNMHQINYYLNEENHWSLDTSELQRALDAARECCHPKAICVINPGNPTGQVLSKENIQSIIKFAHKEGLFILADEVYQHNVYDPSKQFHSFKKVLSEMGPAYASQQLASFMSTSKGYMGE</sequence>
<keyword evidence="12" id="KW-1185">Reference proteome</keyword>
<evidence type="ECO:0000256" key="2">
    <source>
        <dbReference type="ARBA" id="ARBA00011738"/>
    </source>
</evidence>
<evidence type="ECO:0000313" key="11">
    <source>
        <dbReference type="EMBL" id="KAF6019464.1"/>
    </source>
</evidence>
<comment type="caution">
    <text evidence="11">The sequence shown here is derived from an EMBL/GenBank/DDBJ whole genome shotgun (WGS) entry which is preliminary data.</text>
</comment>
<keyword evidence="3" id="KW-0032">Aminotransferase</keyword>
<dbReference type="InterPro" id="IPR045088">
    <property type="entry name" value="ALAT1/2-like"/>
</dbReference>
<dbReference type="Proteomes" id="UP000593567">
    <property type="component" value="Unassembled WGS sequence"/>
</dbReference>
<evidence type="ECO:0000313" key="12">
    <source>
        <dbReference type="Proteomes" id="UP000593567"/>
    </source>
</evidence>
<dbReference type="InterPro" id="IPR015421">
    <property type="entry name" value="PyrdxlP-dep_Trfase_major"/>
</dbReference>
<dbReference type="InterPro" id="IPR015422">
    <property type="entry name" value="PyrdxlP-dep_Trfase_small"/>
</dbReference>
<feature type="domain" description="Aminotransferase class I/classII large" evidence="10">
    <location>
        <begin position="99"/>
        <end position="275"/>
    </location>
</feature>
<dbReference type="CDD" id="cd00609">
    <property type="entry name" value="AAT_like"/>
    <property type="match status" value="1"/>
</dbReference>
<evidence type="ECO:0000259" key="10">
    <source>
        <dbReference type="Pfam" id="PF00155"/>
    </source>
</evidence>
<dbReference type="AlphaFoldDB" id="A0A7J7J1B4"/>
<comment type="subunit">
    <text evidence="2">Homodimer.</text>
</comment>
<dbReference type="EMBL" id="VXIV02003229">
    <property type="protein sequence ID" value="KAF6019464.1"/>
    <property type="molecule type" value="Genomic_DNA"/>
</dbReference>
<dbReference type="PANTHER" id="PTHR11751">
    <property type="entry name" value="ALANINE AMINOTRANSFERASE"/>
    <property type="match status" value="1"/>
</dbReference>
<dbReference type="FunFam" id="3.40.640.10:FF:000236">
    <property type="entry name" value="Alanine aminotransferase 2"/>
    <property type="match status" value="1"/>
</dbReference>
<dbReference type="GO" id="GO:0030170">
    <property type="term" value="F:pyridoxal phosphate binding"/>
    <property type="evidence" value="ECO:0007669"/>
    <property type="project" value="InterPro"/>
</dbReference>
<dbReference type="Pfam" id="PF00155">
    <property type="entry name" value="Aminotran_1_2"/>
    <property type="match status" value="1"/>
</dbReference>
<dbReference type="InterPro" id="IPR004839">
    <property type="entry name" value="Aminotransferase_I/II_large"/>
</dbReference>
<comment type="similarity">
    <text evidence="7">Belongs to the class-I pyridoxal-phosphate-dependent aminotransferase family. Alanine aminotransferase subfamily.</text>
</comment>
<evidence type="ECO:0000256" key="7">
    <source>
        <dbReference type="ARBA" id="ARBA00025785"/>
    </source>
</evidence>
<dbReference type="OrthoDB" id="1732682at2759"/>
<dbReference type="InterPro" id="IPR015424">
    <property type="entry name" value="PyrdxlP-dep_Trfase"/>
</dbReference>